<accession>A0A6P7FF11</accession>
<feature type="compositionally biased region" description="Basic and acidic residues" evidence="1">
    <location>
        <begin position="287"/>
        <end position="297"/>
    </location>
</feature>
<feature type="compositionally biased region" description="Basic and acidic residues" evidence="1">
    <location>
        <begin position="253"/>
        <end position="263"/>
    </location>
</feature>
<feature type="compositionally biased region" description="Basic and acidic residues" evidence="1">
    <location>
        <begin position="213"/>
        <end position="229"/>
    </location>
</feature>
<feature type="region of interest" description="Disordered" evidence="1">
    <location>
        <begin position="9"/>
        <end position="40"/>
    </location>
</feature>
<feature type="compositionally biased region" description="Polar residues" evidence="1">
    <location>
        <begin position="136"/>
        <end position="153"/>
    </location>
</feature>
<dbReference type="OrthoDB" id="6764048at2759"/>
<dbReference type="KEGG" id="dvv:114329639"/>
<feature type="compositionally biased region" description="Basic and acidic residues" evidence="1">
    <location>
        <begin position="321"/>
        <end position="331"/>
    </location>
</feature>
<feature type="compositionally biased region" description="Basic and acidic residues" evidence="1">
    <location>
        <begin position="406"/>
        <end position="416"/>
    </location>
</feature>
<gene>
    <name evidence="3" type="primary">LOC114329639</name>
</gene>
<evidence type="ECO:0000259" key="2">
    <source>
        <dbReference type="Pfam" id="PF16012"/>
    </source>
</evidence>
<feature type="compositionally biased region" description="Basic and acidic residues" evidence="1">
    <location>
        <begin position="440"/>
        <end position="450"/>
    </location>
</feature>
<dbReference type="Pfam" id="PF16012">
    <property type="entry name" value="DUF4780"/>
    <property type="match status" value="2"/>
</dbReference>
<feature type="region of interest" description="Disordered" evidence="1">
    <location>
        <begin position="106"/>
        <end position="584"/>
    </location>
</feature>
<name>A0A6P7FF11_DIAVI</name>
<protein>
    <submittedName>
        <fullName evidence="3">Uncharacterized protein LOC114329639 isoform X1</fullName>
    </submittedName>
</protein>
<organism evidence="3">
    <name type="scientific">Diabrotica virgifera virgifera</name>
    <name type="common">western corn rootworm</name>
    <dbReference type="NCBI Taxonomy" id="50390"/>
    <lineage>
        <taxon>Eukaryota</taxon>
        <taxon>Metazoa</taxon>
        <taxon>Ecdysozoa</taxon>
        <taxon>Arthropoda</taxon>
        <taxon>Hexapoda</taxon>
        <taxon>Insecta</taxon>
        <taxon>Pterygota</taxon>
        <taxon>Neoptera</taxon>
        <taxon>Endopterygota</taxon>
        <taxon>Coleoptera</taxon>
        <taxon>Polyphaga</taxon>
        <taxon>Cucujiformia</taxon>
        <taxon>Chrysomeloidea</taxon>
        <taxon>Chrysomelidae</taxon>
        <taxon>Galerucinae</taxon>
        <taxon>Diabroticina</taxon>
        <taxon>Diabroticites</taxon>
        <taxon>Diabrotica</taxon>
    </lineage>
</organism>
<feature type="compositionally biased region" description="Basic and acidic residues" evidence="1">
    <location>
        <begin position="338"/>
        <end position="348"/>
    </location>
</feature>
<evidence type="ECO:0000313" key="3">
    <source>
        <dbReference type="RefSeq" id="XP_028134614.1"/>
    </source>
</evidence>
<feature type="compositionally biased region" description="Basic and acidic residues" evidence="1">
    <location>
        <begin position="111"/>
        <end position="131"/>
    </location>
</feature>
<sequence length="856" mass="97816">MDPWDYFQKFQAQNSESENPSQQGAGVKKQRKRPPPGERRKAIIEKVLAANSALLSETEKKVVGSIFSQSDGQSTTCIRDPFKRTNFANSAILRKDPDLREWSEIYGKSSRTYDDKDRNRKARYEEEDRNGRYRSGSKQSETMAESFSRQESNMYGVMTSPLGYDRASNSYGQKPSREMNTFGGERSQVHRETRGRSPFTSKKSQLHQADRRRRPEGIGRNDIRRETHGRSPPTSERSRFGHETRGRSPPTSERSRFGHETRGRSPPTSERSRFGHETRGRSPPTSERSRFGHETRGRSPPTSERSRFGHETRGRSPPTSERSRFGHETRGRSPPTSERSRFGHETRGRSPPTSERSRFGHETRGRSPPTSERSRFGHETRGRSPPTSQRNRFGHETRGRSPPTSERSRFGHETRGRSPPTSERSRFGHETRGRSPPTSERSRFGHETRGRSPPTSERSRFGHETRGRSPPTSERSRFGHETRGRSPPTSARSRFGHETRGRSPPTNERSRSGQETRGRSFLDRNRSSDNIRDAKNVSRERGTRIDERIDFRAPRDNPYEPDRIERYQDRSRYPGEDIAASSNSEAELRYGRGVGGNYNAVMDNQNLDYIRDDIDLYAGEHDVPYYRDEMEDKNRSLQMELENKTIVVPEHFPRKRFTAFTAKIFDGLVLAHIASVIPEGMLRPQIEHGVFTGGAYVITTKDPYSKGWLEDMIPKLKGHQGTSMRVADIKELSDTAIKTMMAPKAPTPAAASAPKQVIKKVSTTSVIAVLWLRQKKFTDSPDVVLSKLATQNPGLVTSHWSFMVQQGNRKKGLTMQFKINTKDVTSLQRINMRPTLDDKQLKITIRPLKFTVKVKK</sequence>
<reference evidence="3" key="1">
    <citation type="submission" date="2025-08" db="UniProtKB">
        <authorList>
            <consortium name="RefSeq"/>
        </authorList>
    </citation>
    <scope>IDENTIFICATION</scope>
    <source>
        <tissue evidence="3">Whole insect</tissue>
    </source>
</reference>
<dbReference type="InterPro" id="IPR031961">
    <property type="entry name" value="DUF4780"/>
</dbReference>
<feature type="compositionally biased region" description="Basic and acidic residues" evidence="1">
    <location>
        <begin position="457"/>
        <end position="467"/>
    </location>
</feature>
<feature type="compositionally biased region" description="Basic and acidic residues" evidence="1">
    <location>
        <begin position="423"/>
        <end position="433"/>
    </location>
</feature>
<evidence type="ECO:0000256" key="1">
    <source>
        <dbReference type="SAM" id="MobiDB-lite"/>
    </source>
</evidence>
<dbReference type="RefSeq" id="XP_028134614.1">
    <property type="nucleotide sequence ID" value="XM_028278813.1"/>
</dbReference>
<feature type="domain" description="DUF4780" evidence="2">
    <location>
        <begin position="644"/>
        <end position="744"/>
    </location>
</feature>
<dbReference type="InParanoid" id="A0A6P7FF11"/>
<feature type="compositionally biased region" description="Basic and acidic residues" evidence="1">
    <location>
        <begin position="270"/>
        <end position="280"/>
    </location>
</feature>
<feature type="compositionally biased region" description="Basic and acidic residues" evidence="1">
    <location>
        <begin position="355"/>
        <end position="365"/>
    </location>
</feature>
<feature type="compositionally biased region" description="Polar residues" evidence="1">
    <location>
        <begin position="10"/>
        <end position="24"/>
    </location>
</feature>
<dbReference type="AlphaFoldDB" id="A0A6P7FF11"/>
<feature type="compositionally biased region" description="Basic and acidic residues" evidence="1">
    <location>
        <begin position="236"/>
        <end position="246"/>
    </location>
</feature>
<feature type="compositionally biased region" description="Polar residues" evidence="1">
    <location>
        <begin position="198"/>
        <end position="207"/>
    </location>
</feature>
<feature type="compositionally biased region" description="Basic and acidic residues" evidence="1">
    <location>
        <begin position="508"/>
        <end position="575"/>
    </location>
</feature>
<feature type="compositionally biased region" description="Basic and acidic residues" evidence="1">
    <location>
        <begin position="474"/>
        <end position="484"/>
    </location>
</feature>
<feature type="compositionally biased region" description="Basic and acidic residues" evidence="1">
    <location>
        <begin position="304"/>
        <end position="314"/>
    </location>
</feature>
<feature type="compositionally biased region" description="Basic and acidic residues" evidence="1">
    <location>
        <begin position="372"/>
        <end position="382"/>
    </location>
</feature>
<proteinExistence type="predicted"/>
<feature type="domain" description="DUF4780" evidence="2">
    <location>
        <begin position="764"/>
        <end position="836"/>
    </location>
</feature>